<proteinExistence type="predicted"/>
<reference evidence="2" key="1">
    <citation type="submission" date="2016-10" db="EMBL/GenBank/DDBJ databases">
        <title>Sequence of Gallionella enrichment culture.</title>
        <authorList>
            <person name="Poehlein A."/>
            <person name="Muehling M."/>
            <person name="Daniel R."/>
        </authorList>
    </citation>
    <scope>NUCLEOTIDE SEQUENCE</scope>
</reference>
<sequence>MQVHALFGVAQHVHALVGIELIGHVLIAQSEFEQLVAVAPRQPQRVVAHVVGGGPDDIAPQGVAGAAGGRGCPEIAAGGIVVGLGVAAVVVDGERRGAVIGIQSYIAGIAVVAPAGADLAAGDGLTRCSESRRLGVDDNGATDRIAAHRDGRHAGVDGDG</sequence>
<feature type="compositionally biased region" description="Basic and acidic residues" evidence="1">
    <location>
        <begin position="145"/>
        <end position="160"/>
    </location>
</feature>
<evidence type="ECO:0000256" key="1">
    <source>
        <dbReference type="SAM" id="MobiDB-lite"/>
    </source>
</evidence>
<organism evidence="2">
    <name type="scientific">mine drainage metagenome</name>
    <dbReference type="NCBI Taxonomy" id="410659"/>
    <lineage>
        <taxon>unclassified sequences</taxon>
        <taxon>metagenomes</taxon>
        <taxon>ecological metagenomes</taxon>
    </lineage>
</organism>
<gene>
    <name evidence="2" type="ORF">GALL_504000</name>
</gene>
<accession>A0A1J5PKC1</accession>
<protein>
    <submittedName>
        <fullName evidence="2">Uncharacterized protein</fullName>
    </submittedName>
</protein>
<comment type="caution">
    <text evidence="2">The sequence shown here is derived from an EMBL/GenBank/DDBJ whole genome shotgun (WGS) entry which is preliminary data.</text>
</comment>
<evidence type="ECO:0000313" key="2">
    <source>
        <dbReference type="EMBL" id="OIQ68012.1"/>
    </source>
</evidence>
<feature type="region of interest" description="Disordered" evidence="1">
    <location>
        <begin position="137"/>
        <end position="160"/>
    </location>
</feature>
<dbReference type="AlphaFoldDB" id="A0A1J5PKC1"/>
<dbReference type="EMBL" id="MLJW01005557">
    <property type="protein sequence ID" value="OIQ68012.1"/>
    <property type="molecule type" value="Genomic_DNA"/>
</dbReference>
<name>A0A1J5PKC1_9ZZZZ</name>